<dbReference type="Proteomes" id="UP000234341">
    <property type="component" value="Unassembled WGS sequence"/>
</dbReference>
<dbReference type="PANTHER" id="PTHR30603:SF60">
    <property type="entry name" value="RNA POLYMERASE SIGMA FACTOR RPOD"/>
    <property type="match status" value="1"/>
</dbReference>
<accession>A0A2N5CE37</accession>
<comment type="caution">
    <text evidence="10">The sequence shown here is derived from an EMBL/GenBank/DDBJ whole genome shotgun (WGS) entry which is preliminary data.</text>
</comment>
<feature type="region of interest" description="Sigma-70 factor domain-4" evidence="5">
    <location>
        <begin position="598"/>
        <end position="651"/>
    </location>
</feature>
<dbReference type="InterPro" id="IPR007624">
    <property type="entry name" value="RNA_pol_sigma70_r3"/>
</dbReference>
<evidence type="ECO:0000259" key="8">
    <source>
        <dbReference type="PROSITE" id="PS00715"/>
    </source>
</evidence>
<dbReference type="InterPro" id="IPR036388">
    <property type="entry name" value="WH-like_DNA-bd_sf"/>
</dbReference>
<dbReference type="InterPro" id="IPR007127">
    <property type="entry name" value="RNA_pol_sigma_70_r1_1"/>
</dbReference>
<dbReference type="Pfam" id="PF04546">
    <property type="entry name" value="Sigma70_ner"/>
    <property type="match status" value="1"/>
</dbReference>
<comment type="function">
    <text evidence="5">Sigma factors are initiation factors that promote the attachment of RNA polymerase to specific initiation sites and are then released. This sigma factor is the primary sigma factor during exponential growth.</text>
</comment>
<dbReference type="Gene3D" id="1.10.601.10">
    <property type="entry name" value="RNA Polymerase Primary Sigma Factor"/>
    <property type="match status" value="1"/>
</dbReference>
<keyword evidence="6" id="KW-0175">Coiled coil</keyword>
<feature type="region of interest" description="Sigma-70 factor domain-3" evidence="5">
    <location>
        <begin position="509"/>
        <end position="585"/>
    </location>
</feature>
<dbReference type="InterPro" id="IPR009042">
    <property type="entry name" value="RNA_pol_sigma70_r1_2"/>
</dbReference>
<evidence type="ECO:0000256" key="1">
    <source>
        <dbReference type="ARBA" id="ARBA00023015"/>
    </source>
</evidence>
<dbReference type="InterPro" id="IPR028630">
    <property type="entry name" value="Sigma70_RpoD"/>
</dbReference>
<evidence type="ECO:0000256" key="6">
    <source>
        <dbReference type="SAM" id="Coils"/>
    </source>
</evidence>
<keyword evidence="4 5" id="KW-0804">Transcription</keyword>
<dbReference type="SUPFAM" id="SSF88659">
    <property type="entry name" value="Sigma3 and sigma4 domains of RNA polymerase sigma factors"/>
    <property type="match status" value="2"/>
</dbReference>
<dbReference type="PANTHER" id="PTHR30603">
    <property type="entry name" value="RNA POLYMERASE SIGMA FACTOR RPO"/>
    <property type="match status" value="1"/>
</dbReference>
<dbReference type="FunFam" id="1.10.601.10:FF:000001">
    <property type="entry name" value="RNA polymerase sigma factor SigA"/>
    <property type="match status" value="1"/>
</dbReference>
<dbReference type="PROSITE" id="PS00716">
    <property type="entry name" value="SIGMA70_2"/>
    <property type="match status" value="1"/>
</dbReference>
<dbReference type="EMBL" id="PJRP01000004">
    <property type="protein sequence ID" value="PLQ00445.1"/>
    <property type="molecule type" value="Genomic_DNA"/>
</dbReference>
<dbReference type="InterPro" id="IPR042189">
    <property type="entry name" value="RNA_pol_sigma_70_r1_1_sf"/>
</dbReference>
<dbReference type="Pfam" id="PF04539">
    <property type="entry name" value="Sigma70_r3"/>
    <property type="match status" value="1"/>
</dbReference>
<dbReference type="InterPro" id="IPR007630">
    <property type="entry name" value="RNA_pol_sigma70_r4"/>
</dbReference>
<dbReference type="HAMAP" id="MF_00963">
    <property type="entry name" value="Sigma70_RpoD_SigA"/>
    <property type="match status" value="1"/>
</dbReference>
<dbReference type="GO" id="GO:0006352">
    <property type="term" value="P:DNA-templated transcription initiation"/>
    <property type="evidence" value="ECO:0007669"/>
    <property type="project" value="UniProtKB-UniRule"/>
</dbReference>
<keyword evidence="1 5" id="KW-0805">Transcription regulation</keyword>
<dbReference type="CDD" id="cd06171">
    <property type="entry name" value="Sigma70_r4"/>
    <property type="match status" value="1"/>
</dbReference>
<evidence type="ECO:0000259" key="9">
    <source>
        <dbReference type="PROSITE" id="PS00716"/>
    </source>
</evidence>
<dbReference type="GO" id="GO:0005737">
    <property type="term" value="C:cytoplasm"/>
    <property type="evidence" value="ECO:0007669"/>
    <property type="project" value="UniProtKB-SubCell"/>
</dbReference>
<feature type="compositionally biased region" description="Low complexity" evidence="7">
    <location>
        <begin position="24"/>
        <end position="36"/>
    </location>
</feature>
<evidence type="ECO:0000313" key="10">
    <source>
        <dbReference type="EMBL" id="PLQ00445.1"/>
    </source>
</evidence>
<comment type="subcellular location">
    <subcellularLocation>
        <location evidence="5">Cytoplasm</location>
    </subcellularLocation>
</comment>
<dbReference type="Pfam" id="PF04542">
    <property type="entry name" value="Sigma70_r2"/>
    <property type="match status" value="1"/>
</dbReference>
<dbReference type="NCBIfam" id="NF004208">
    <property type="entry name" value="PRK05658.1"/>
    <property type="match status" value="1"/>
</dbReference>
<organism evidence="10 11">
    <name type="scientific">Cupriavidus pauculus</name>
    <dbReference type="NCBI Taxonomy" id="82633"/>
    <lineage>
        <taxon>Bacteria</taxon>
        <taxon>Pseudomonadati</taxon>
        <taxon>Pseudomonadota</taxon>
        <taxon>Betaproteobacteria</taxon>
        <taxon>Burkholderiales</taxon>
        <taxon>Burkholderiaceae</taxon>
        <taxon>Cupriavidus</taxon>
    </lineage>
</organism>
<feature type="region of interest" description="Disordered" evidence="7">
    <location>
        <begin position="1"/>
        <end position="45"/>
    </location>
</feature>
<keyword evidence="5" id="KW-0963">Cytoplasm</keyword>
<dbReference type="Pfam" id="PF03979">
    <property type="entry name" value="Sigma70_r1_1"/>
    <property type="match status" value="1"/>
</dbReference>
<dbReference type="PRINTS" id="PR00046">
    <property type="entry name" value="SIGMA70FCT"/>
</dbReference>
<proteinExistence type="inferred from homology"/>
<dbReference type="OrthoDB" id="9809557at2"/>
<evidence type="ECO:0000256" key="7">
    <source>
        <dbReference type="SAM" id="MobiDB-lite"/>
    </source>
</evidence>
<dbReference type="NCBIfam" id="TIGR02937">
    <property type="entry name" value="sigma70-ECF"/>
    <property type="match status" value="1"/>
</dbReference>
<feature type="region of interest" description="Disordered" evidence="7">
    <location>
        <begin position="220"/>
        <end position="240"/>
    </location>
</feature>
<gene>
    <name evidence="5" type="primary">rpoD</name>
    <name evidence="10" type="ORF">CYJ10_12545</name>
</gene>
<dbReference type="GO" id="GO:0016987">
    <property type="term" value="F:sigma factor activity"/>
    <property type="evidence" value="ECO:0007669"/>
    <property type="project" value="UniProtKB-UniRule"/>
</dbReference>
<evidence type="ECO:0000256" key="2">
    <source>
        <dbReference type="ARBA" id="ARBA00023082"/>
    </source>
</evidence>
<evidence type="ECO:0000313" key="11">
    <source>
        <dbReference type="Proteomes" id="UP000234341"/>
    </source>
</evidence>
<dbReference type="InterPro" id="IPR007631">
    <property type="entry name" value="RNA_pol_sigma_70_non-ess"/>
</dbReference>
<name>A0A2N5CE37_9BURK</name>
<dbReference type="InterPro" id="IPR007627">
    <property type="entry name" value="RNA_pol_sigma70_r2"/>
</dbReference>
<dbReference type="Pfam" id="PF00140">
    <property type="entry name" value="Sigma70_r1_2"/>
    <property type="match status" value="1"/>
</dbReference>
<comment type="similarity">
    <text evidence="5">Belongs to the sigma-70 factor family. RpoD/SigA subfamily.</text>
</comment>
<dbReference type="InterPro" id="IPR013325">
    <property type="entry name" value="RNA_pol_sigma_r2"/>
</dbReference>
<dbReference type="Gene3D" id="1.10.10.10">
    <property type="entry name" value="Winged helix-like DNA-binding domain superfamily/Winged helix DNA-binding domain"/>
    <property type="match status" value="2"/>
</dbReference>
<dbReference type="InterPro" id="IPR000943">
    <property type="entry name" value="RNA_pol_sigma70"/>
</dbReference>
<feature type="domain" description="RNA polymerase sigma-70" evidence="8">
    <location>
        <begin position="454"/>
        <end position="467"/>
    </location>
</feature>
<dbReference type="PROSITE" id="PS00715">
    <property type="entry name" value="SIGMA70_1"/>
    <property type="match status" value="1"/>
</dbReference>
<feature type="domain" description="RNA polymerase sigma-70" evidence="9">
    <location>
        <begin position="623"/>
        <end position="649"/>
    </location>
</feature>
<dbReference type="GO" id="GO:0003677">
    <property type="term" value="F:DNA binding"/>
    <property type="evidence" value="ECO:0007669"/>
    <property type="project" value="UniProtKB-UniRule"/>
</dbReference>
<feature type="short sequence motif" description="Interaction with polymerase core subunit RpoC" evidence="5">
    <location>
        <begin position="454"/>
        <end position="457"/>
    </location>
</feature>
<feature type="DNA-binding region" description="H-T-H motif" evidence="5">
    <location>
        <begin position="624"/>
        <end position="643"/>
    </location>
</feature>
<evidence type="ECO:0000256" key="4">
    <source>
        <dbReference type="ARBA" id="ARBA00023163"/>
    </source>
</evidence>
<dbReference type="InterPro" id="IPR013324">
    <property type="entry name" value="RNA_pol_sigma_r3/r4-like"/>
</dbReference>
<keyword evidence="2 5" id="KW-0731">Sigma factor</keyword>
<dbReference type="InterPro" id="IPR050239">
    <property type="entry name" value="Sigma-70_RNA_pol_init_factors"/>
</dbReference>
<dbReference type="InterPro" id="IPR014284">
    <property type="entry name" value="RNA_pol_sigma-70_dom"/>
</dbReference>
<protein>
    <recommendedName>
        <fullName evidence="5">RNA polymerase sigma factor RpoD</fullName>
    </recommendedName>
    <alternativeName>
        <fullName evidence="5">Sigma-70</fullName>
    </alternativeName>
</protein>
<dbReference type="Pfam" id="PF04545">
    <property type="entry name" value="Sigma70_r4"/>
    <property type="match status" value="1"/>
</dbReference>
<feature type="coiled-coil region" evidence="6">
    <location>
        <begin position="409"/>
        <end position="443"/>
    </location>
</feature>
<evidence type="ECO:0000256" key="3">
    <source>
        <dbReference type="ARBA" id="ARBA00023125"/>
    </source>
</evidence>
<feature type="region of interest" description="Sigma-70 factor domain-2" evidence="5">
    <location>
        <begin position="430"/>
        <end position="500"/>
    </location>
</feature>
<reference evidence="10 11" key="1">
    <citation type="submission" date="2017-12" db="EMBL/GenBank/DDBJ databases">
        <title>Genome sequence of the active heterotrophic nitrifier-denitrifier, Cupriavidus pauculus UM1.</title>
        <authorList>
            <person name="Putonti C."/>
            <person name="Castignetti D."/>
        </authorList>
    </citation>
    <scope>NUCLEOTIDE SEQUENCE [LARGE SCALE GENOMIC DNA]</scope>
    <source>
        <strain evidence="10 11">UM1</strain>
    </source>
</reference>
<sequence>MGNPANKKPASATVSKGRRRRPTETTSATAEPPEVASTTSQSEAHQRQLRALFALGRERGYLTHADINDHLPDNVNQAAAMETITSVCSDMGVAVHEHAPAAQTLLLNDAASATTSDDQGDEEAEAVLSIAVAEFGRSTDPIRMYLRDMGARPLLSRAGEIEIAKRIEGGLQAMVQAIAVSPSVVQTILADVDRLNAGELSIDELVDGFTTADEHSEVVAEPEDAHATATGNTDAVDDDPQDDDTAIALAEPDKDDAARLAQRKLDSLLIFGRVRALFQLLPAAPITDDARMAAAVATLRRAIQRELGIVRFGAKTIDRLCATVRSQVAEVQAIERSILEVAVERCSMPRESFVASFPGHETDLAWTERIAAASPSFGSALLRHRPIIQDWQGKLVALEADAGMPLRQLKQIYREMGVAESTMRRAKRELTEANLRLVIAMAKKYVNRGLPLSDLIQEGNIGLMRAVDKFEYRRGWKFSTYATWWIRQAITRALADQARTIRVPVHMTENINKLHRITGEILQKTGREPSVAVLAERMEMTEKKVRYLIEIARKPLSLEHQMGEAGDMTLADTIEDDVANSPEEIANRTHLRKEIEAALAELSPRDANVLRMRYGLDTNVELTLDQLGKQFNVTRERIRQIEARAVRKLAHPCRAARLKAFLDK</sequence>
<dbReference type="SUPFAM" id="SSF88946">
    <property type="entry name" value="Sigma2 domain of RNA polymerase sigma factors"/>
    <property type="match status" value="1"/>
</dbReference>
<dbReference type="Gene3D" id="1.10.220.120">
    <property type="entry name" value="Sigma-70 factor, region 1.1"/>
    <property type="match status" value="1"/>
</dbReference>
<keyword evidence="3 5" id="KW-0238">DNA-binding</keyword>
<dbReference type="RefSeq" id="WP_101681814.1">
    <property type="nucleotide sequence ID" value="NZ_PJRP01000004.1"/>
</dbReference>
<dbReference type="AlphaFoldDB" id="A0A2N5CE37"/>
<evidence type="ECO:0000256" key="5">
    <source>
        <dbReference type="HAMAP-Rule" id="MF_00963"/>
    </source>
</evidence>
<comment type="subunit">
    <text evidence="5">Interacts transiently with the RNA polymerase catalytic core.</text>
</comment>